<evidence type="ECO:0000313" key="2">
    <source>
        <dbReference type="Proteomes" id="UP000812287"/>
    </source>
</evidence>
<dbReference type="RefSeq" id="XP_043045978.1">
    <property type="nucleotide sequence ID" value="XM_043180772.1"/>
</dbReference>
<keyword evidence="2" id="KW-1185">Reference proteome</keyword>
<accession>A0A9P8AYB5</accession>
<dbReference type="Proteomes" id="UP000812287">
    <property type="component" value="Unassembled WGS sequence"/>
</dbReference>
<proteinExistence type="predicted"/>
<organism evidence="1 2">
    <name type="scientific">Guyanagaster necrorhizus</name>
    <dbReference type="NCBI Taxonomy" id="856835"/>
    <lineage>
        <taxon>Eukaryota</taxon>
        <taxon>Fungi</taxon>
        <taxon>Dikarya</taxon>
        <taxon>Basidiomycota</taxon>
        <taxon>Agaricomycotina</taxon>
        <taxon>Agaricomycetes</taxon>
        <taxon>Agaricomycetidae</taxon>
        <taxon>Agaricales</taxon>
        <taxon>Marasmiineae</taxon>
        <taxon>Physalacriaceae</taxon>
        <taxon>Guyanagaster</taxon>
    </lineage>
</organism>
<comment type="caution">
    <text evidence="1">The sequence shown here is derived from an EMBL/GenBank/DDBJ whole genome shotgun (WGS) entry which is preliminary data.</text>
</comment>
<reference evidence="1" key="1">
    <citation type="submission" date="2020-11" db="EMBL/GenBank/DDBJ databases">
        <title>Adaptations for nitrogen fixation in a non-lichenized fungal sporocarp promotes dispersal by wood-feeding termites.</title>
        <authorList>
            <consortium name="DOE Joint Genome Institute"/>
            <person name="Koch R.A."/>
            <person name="Yoon G."/>
            <person name="Arayal U."/>
            <person name="Lail K."/>
            <person name="Amirebrahimi M."/>
            <person name="Labutti K."/>
            <person name="Lipzen A."/>
            <person name="Riley R."/>
            <person name="Barry K."/>
            <person name="Henrissat B."/>
            <person name="Grigoriev I.V."/>
            <person name="Herr J.R."/>
            <person name="Aime M.C."/>
        </authorList>
    </citation>
    <scope>NUCLEOTIDE SEQUENCE</scope>
    <source>
        <strain evidence="1">MCA 3950</strain>
    </source>
</reference>
<dbReference type="EMBL" id="MU250523">
    <property type="protein sequence ID" value="KAG7452478.1"/>
    <property type="molecule type" value="Genomic_DNA"/>
</dbReference>
<evidence type="ECO:0000313" key="1">
    <source>
        <dbReference type="EMBL" id="KAG7452478.1"/>
    </source>
</evidence>
<sequence length="72" mass="8054">MASTKKRICCPLFVIATLPLQAHLCLLIPLALSSRRKKNAQKSIKLSVYDHPQEEGFCASDVMVFSSKYKAK</sequence>
<protein>
    <submittedName>
        <fullName evidence="1">Uncharacterized protein</fullName>
    </submittedName>
</protein>
<gene>
    <name evidence="1" type="ORF">BT62DRAFT_3945</name>
</gene>
<dbReference type="OrthoDB" id="1939643at2759"/>
<name>A0A9P8AYB5_9AGAR</name>
<dbReference type="GeneID" id="66103068"/>
<dbReference type="AlphaFoldDB" id="A0A9P8AYB5"/>